<dbReference type="InterPro" id="IPR029044">
    <property type="entry name" value="Nucleotide-diphossugar_trans"/>
</dbReference>
<organism evidence="3 4">
    <name type="scientific">Jiangella anatolica</name>
    <dbReference type="NCBI Taxonomy" id="2670374"/>
    <lineage>
        <taxon>Bacteria</taxon>
        <taxon>Bacillati</taxon>
        <taxon>Actinomycetota</taxon>
        <taxon>Actinomycetes</taxon>
        <taxon>Jiangellales</taxon>
        <taxon>Jiangellaceae</taxon>
        <taxon>Jiangella</taxon>
    </lineage>
</organism>
<protein>
    <recommendedName>
        <fullName evidence="2">Glycosyltransferase 2-like domain-containing protein</fullName>
    </recommendedName>
</protein>
<evidence type="ECO:0000259" key="2">
    <source>
        <dbReference type="Pfam" id="PF00535"/>
    </source>
</evidence>
<proteinExistence type="predicted"/>
<evidence type="ECO:0000256" key="1">
    <source>
        <dbReference type="SAM" id="MobiDB-lite"/>
    </source>
</evidence>
<dbReference type="CDD" id="cd00761">
    <property type="entry name" value="Glyco_tranf_GTA_type"/>
    <property type="match status" value="1"/>
</dbReference>
<feature type="region of interest" description="Disordered" evidence="1">
    <location>
        <begin position="690"/>
        <end position="710"/>
    </location>
</feature>
<dbReference type="Gene3D" id="3.40.50.2000">
    <property type="entry name" value="Glycogen Phosphorylase B"/>
    <property type="match status" value="1"/>
</dbReference>
<gene>
    <name evidence="3" type="ORF">C1I92_19635</name>
</gene>
<dbReference type="SUPFAM" id="SSF53756">
    <property type="entry name" value="UDP-Glycosyltransferase/glycogen phosphorylase"/>
    <property type="match status" value="1"/>
</dbReference>
<sequence length="863" mass="96770">MKNLARRAYRFTNGRLSADRKQSLKIVAKQVLPRRVRRQLRRAAARMQPEKAAERREAKRRQAKHDRVLDRKVSSLSRALWMGFTQDALAELESLRRGEDAHRPPIARAAETLARWYATQGQDELALERLIHARAINGLSQSERLRVFEHHLLTRLGRLDEADQLFQKWGEESPDLRLVQANLLLRRADDGELAPDEAGRERLALIDWIFDRHGLTPVSTLLQDPTNLAYAGLRTEPAPVEGEPEPPVVSIVVPAYNAETTLTNSVDSLRAQTLRAVEILIVDDSSSDNTYAVAKTLAAADPRVKVFQHPQNLGAYAARNTGLAHATGEYFTVHDADDWSHPQLLERQLEALRTQADAVGSFSRLARVSPRLEFLLRTYRPMLEPIHWNYMSLLCRTQVYRDLGGWDTVRAHADSEFIERLRAHHGADVLVEVDTTVPLSFCLVTGDNITENKATGMRSIDFGSRREYMEQARFWRSRTFAEGELPSLAGHRRTGLKDPFFSTRPMLSGADAAGQAYDVVIGSDLALLGGTRRCNLAYIDCARKLGLRVGLFNAPRYRTRGFGSVDAAYRELLELDGVDLLTPEDDVTAKALLLHHPPVLRRTFDGYPTIDAEHRFLLVNQLPWQMKNYTDVQYDTSAIHQRFTDAFGGEPNWISISPRVRRYLDGELAPGVLLDEDWFPIVSWAGPSPRTRTVGTAPTPVVGRQSRDHATKWPEDAGTLAQAYLAGTQYKVQLLGGTAAAEAVLGHRPENWVVHPFDSLSVTEFLDGIDIFVHFHHSNYIEEFGRNIAEAMAVGVPCVLPPEYAEIFGDAAVYAEPADVERTVAELWADGERYADYSRRGAAFVAENCGSEVGMRRISSLLA</sequence>
<reference evidence="3 4" key="1">
    <citation type="submission" date="2018-01" db="EMBL/GenBank/DDBJ databases">
        <title>Draft genome sequence of Jiangella sp. GTF31.</title>
        <authorList>
            <person name="Sahin N."/>
            <person name="Ay H."/>
            <person name="Saygin H."/>
        </authorList>
    </citation>
    <scope>NUCLEOTIDE SEQUENCE [LARGE SCALE GENOMIC DNA]</scope>
    <source>
        <strain evidence="3 4">GTF31</strain>
    </source>
</reference>
<evidence type="ECO:0000313" key="3">
    <source>
        <dbReference type="EMBL" id="PZF81761.1"/>
    </source>
</evidence>
<dbReference type="Pfam" id="PF00535">
    <property type="entry name" value="Glycos_transf_2"/>
    <property type="match status" value="1"/>
</dbReference>
<dbReference type="InterPro" id="IPR001173">
    <property type="entry name" value="Glyco_trans_2-like"/>
</dbReference>
<dbReference type="PANTHER" id="PTHR43685:SF2">
    <property type="entry name" value="GLYCOSYLTRANSFERASE 2-LIKE DOMAIN-CONTAINING PROTEIN"/>
    <property type="match status" value="1"/>
</dbReference>
<dbReference type="Gene3D" id="3.90.550.10">
    <property type="entry name" value="Spore Coat Polysaccharide Biosynthesis Protein SpsA, Chain A"/>
    <property type="match status" value="1"/>
</dbReference>
<dbReference type="Proteomes" id="UP000248764">
    <property type="component" value="Unassembled WGS sequence"/>
</dbReference>
<dbReference type="SUPFAM" id="SSF53448">
    <property type="entry name" value="Nucleotide-diphospho-sugar transferases"/>
    <property type="match status" value="1"/>
</dbReference>
<keyword evidence="4" id="KW-1185">Reference proteome</keyword>
<comment type="caution">
    <text evidence="3">The sequence shown here is derived from an EMBL/GenBank/DDBJ whole genome shotgun (WGS) entry which is preliminary data.</text>
</comment>
<dbReference type="PANTHER" id="PTHR43685">
    <property type="entry name" value="GLYCOSYLTRANSFERASE"/>
    <property type="match status" value="1"/>
</dbReference>
<name>A0A2W2B2V6_9ACTN</name>
<feature type="region of interest" description="Disordered" evidence="1">
    <location>
        <begin position="38"/>
        <end position="68"/>
    </location>
</feature>
<accession>A0A2W2B2V6</accession>
<feature type="domain" description="Glycosyltransferase 2-like" evidence="2">
    <location>
        <begin position="250"/>
        <end position="364"/>
    </location>
</feature>
<dbReference type="AlphaFoldDB" id="A0A2W2B2V6"/>
<dbReference type="InterPro" id="IPR050834">
    <property type="entry name" value="Glycosyltransf_2"/>
</dbReference>
<dbReference type="RefSeq" id="WP_111256347.1">
    <property type="nucleotide sequence ID" value="NZ_POTW01000051.1"/>
</dbReference>
<evidence type="ECO:0000313" key="4">
    <source>
        <dbReference type="Proteomes" id="UP000248764"/>
    </source>
</evidence>
<feature type="compositionally biased region" description="Basic and acidic residues" evidence="1">
    <location>
        <begin position="48"/>
        <end position="57"/>
    </location>
</feature>
<dbReference type="EMBL" id="POTW01000051">
    <property type="protein sequence ID" value="PZF81761.1"/>
    <property type="molecule type" value="Genomic_DNA"/>
</dbReference>